<feature type="non-terminal residue" evidence="18">
    <location>
        <position position="785"/>
    </location>
</feature>
<keyword evidence="5 12" id="KW-0378">Hydrolase</keyword>
<feature type="compositionally biased region" description="Basic residues" evidence="14">
    <location>
        <begin position="722"/>
        <end position="733"/>
    </location>
</feature>
<dbReference type="GO" id="GO:0005524">
    <property type="term" value="F:ATP binding"/>
    <property type="evidence" value="ECO:0007669"/>
    <property type="project" value="UniProtKB-KW"/>
</dbReference>
<keyword evidence="6 12" id="KW-0347">Helicase</keyword>
<dbReference type="GO" id="GO:0042254">
    <property type="term" value="P:ribosome biogenesis"/>
    <property type="evidence" value="ECO:0007669"/>
    <property type="project" value="UniProtKB-KW"/>
</dbReference>
<protein>
    <recommendedName>
        <fullName evidence="2">RNA helicase</fullName>
        <ecNumber evidence="2">3.6.4.13</ecNumber>
    </recommendedName>
</protein>
<evidence type="ECO:0000256" key="14">
    <source>
        <dbReference type="SAM" id="MobiDB-lite"/>
    </source>
</evidence>
<feature type="region of interest" description="Disordered" evidence="14">
    <location>
        <begin position="20"/>
        <end position="232"/>
    </location>
</feature>
<feature type="compositionally biased region" description="Acidic residues" evidence="14">
    <location>
        <begin position="174"/>
        <end position="204"/>
    </location>
</feature>
<dbReference type="GO" id="GO:0005829">
    <property type="term" value="C:cytosol"/>
    <property type="evidence" value="ECO:0007669"/>
    <property type="project" value="TreeGrafter"/>
</dbReference>
<reference evidence="18" key="1">
    <citation type="journal article" date="2021" name="J Fungi (Basel)">
        <title>Virulence traits and population genomics of the black yeast Aureobasidium melanogenum.</title>
        <authorList>
            <person name="Cernosa A."/>
            <person name="Sun X."/>
            <person name="Gostincar C."/>
            <person name="Fang C."/>
            <person name="Gunde-Cimerman N."/>
            <person name="Song Z."/>
        </authorList>
    </citation>
    <scope>NUCLEOTIDE SEQUENCE</scope>
    <source>
        <strain evidence="18">EXF-9911</strain>
    </source>
</reference>
<evidence type="ECO:0000256" key="4">
    <source>
        <dbReference type="ARBA" id="ARBA00022741"/>
    </source>
</evidence>
<dbReference type="GO" id="GO:0010467">
    <property type="term" value="P:gene expression"/>
    <property type="evidence" value="ECO:0007669"/>
    <property type="project" value="UniProtKB-ARBA"/>
</dbReference>
<dbReference type="Pfam" id="PF00271">
    <property type="entry name" value="Helicase_C"/>
    <property type="match status" value="1"/>
</dbReference>
<sequence length="785" mass="86766">MAPMDDDFVLTLSDNEDGFADELAETEAEPAQLSNKKRKRDSDAANLSKKDKKSKKQKKKQQQSADSDDDEEQQAIDEDLDPEFEFQLGDGTTANMEDFDGWTAHNAQKNAGKRLVDIDDIIAKRRQDKKTEAQDKAADEEEEVEFAGLSDDGEDELLAEDGFGMGAAPGVEKDSEDEDEDEDEDKGSDAEDGSEAGDDSDDESVAEHVPHPDDEVSEASDAEEQEDAEEAEKRAAFFAPESNLDGDKDPAAKRVGSFQELGLSRPIIKGLSSVGFAAPTPIQHKAIPVALLGKDVVGGAVTGSGKTAAFIIPILERLLYRPKKVATTRVAILMPTRELALQCYNVAVKLASFTDITFGQAIGGMSSREQEAALKQRPDVVIATPGRFIDFMRNSSAFQVDTIEILVLDEADRMLEDGFADELNEILTTIPKSRQTMLFSATMTSSIDNLIRVGLNRPVRLMVDSKRQTVAGLTQEFVRLRPGREEKRIGYLLHLVHESFSTKTIIFFRQKKEAHRIRVIFGLLGLKAAELHGNMSQEQRINAIEAFRSGAANFLLATDVASRGLDIKNVDAVINYEAPQTQEIYLHRVGRTARAGRQGKSCTLAAEPDRKVVKQCVKTARTQGAIIKSRIIPPASADEWSEKVDNLAEEIEAVLREEKEEKVLATTEMQMRRTENIMTHEAEILSRPKKTWFESEADKRAAKLRGKEALNGVQTPGAKLKGDRKKLSNKQKKKLEDRDERMEGGGWKKGRQERDGKGVLEKEKKGKGGKRPQKGGANKGPRKSM</sequence>
<dbReference type="InterPro" id="IPR000629">
    <property type="entry name" value="RNA-helicase_DEAD-box_CS"/>
</dbReference>
<dbReference type="GO" id="GO:0005634">
    <property type="term" value="C:nucleus"/>
    <property type="evidence" value="ECO:0007669"/>
    <property type="project" value="UniProtKB-SubCell"/>
</dbReference>
<dbReference type="PROSITE" id="PS00039">
    <property type="entry name" value="DEAD_ATP_HELICASE"/>
    <property type="match status" value="1"/>
</dbReference>
<evidence type="ECO:0000256" key="7">
    <source>
        <dbReference type="ARBA" id="ARBA00022840"/>
    </source>
</evidence>
<dbReference type="PROSITE" id="PS51195">
    <property type="entry name" value="Q_MOTIF"/>
    <property type="match status" value="1"/>
</dbReference>
<dbReference type="EC" id="3.6.4.13" evidence="2"/>
<feature type="compositionally biased region" description="Basic and acidic residues" evidence="14">
    <location>
        <begin position="114"/>
        <end position="137"/>
    </location>
</feature>
<dbReference type="InterPro" id="IPR014014">
    <property type="entry name" value="RNA_helicase_DEAD_Q_motif"/>
</dbReference>
<dbReference type="SUPFAM" id="SSF52540">
    <property type="entry name" value="P-loop containing nucleoside triphosphate hydrolases"/>
    <property type="match status" value="1"/>
</dbReference>
<feature type="compositionally biased region" description="Acidic residues" evidence="14">
    <location>
        <begin position="215"/>
        <end position="230"/>
    </location>
</feature>
<comment type="subcellular location">
    <subcellularLocation>
        <location evidence="1">Nucleus</location>
    </subcellularLocation>
</comment>
<feature type="compositionally biased region" description="Acidic residues" evidence="14">
    <location>
        <begin position="138"/>
        <end position="159"/>
    </location>
</feature>
<dbReference type="SMART" id="SM00487">
    <property type="entry name" value="DEXDc"/>
    <property type="match status" value="1"/>
</dbReference>
<feature type="short sequence motif" description="Q motif" evidence="11">
    <location>
        <begin position="256"/>
        <end position="284"/>
    </location>
</feature>
<dbReference type="InterPro" id="IPR027417">
    <property type="entry name" value="P-loop_NTPase"/>
</dbReference>
<evidence type="ECO:0000256" key="13">
    <source>
        <dbReference type="SAM" id="Coils"/>
    </source>
</evidence>
<comment type="caution">
    <text evidence="18">The sequence shown here is derived from an EMBL/GenBank/DDBJ whole genome shotgun (WGS) entry which is preliminary data.</text>
</comment>
<evidence type="ECO:0000256" key="3">
    <source>
        <dbReference type="ARBA" id="ARBA00022517"/>
    </source>
</evidence>
<feature type="compositionally biased region" description="Basic and acidic residues" evidence="14">
    <location>
        <begin position="734"/>
        <end position="743"/>
    </location>
</feature>
<feature type="domain" description="DEAD-box RNA helicase Q" evidence="17">
    <location>
        <begin position="256"/>
        <end position="284"/>
    </location>
</feature>
<gene>
    <name evidence="18" type="ORF">KCU76_g7494</name>
</gene>
<feature type="region of interest" description="Disordered" evidence="14">
    <location>
        <begin position="703"/>
        <end position="785"/>
    </location>
</feature>
<evidence type="ECO:0000256" key="8">
    <source>
        <dbReference type="ARBA" id="ARBA00022884"/>
    </source>
</evidence>
<keyword evidence="9" id="KW-0539">Nucleus</keyword>
<reference evidence="18" key="2">
    <citation type="submission" date="2021-08" db="EMBL/GenBank/DDBJ databases">
        <authorList>
            <person name="Gostincar C."/>
            <person name="Sun X."/>
            <person name="Song Z."/>
            <person name="Gunde-Cimerman N."/>
        </authorList>
    </citation>
    <scope>NUCLEOTIDE SEQUENCE</scope>
    <source>
        <strain evidence="18">EXF-9911</strain>
    </source>
</reference>
<evidence type="ECO:0000313" key="19">
    <source>
        <dbReference type="Proteomes" id="UP000779574"/>
    </source>
</evidence>
<dbReference type="PANTHER" id="PTHR47959">
    <property type="entry name" value="ATP-DEPENDENT RNA HELICASE RHLE-RELATED"/>
    <property type="match status" value="1"/>
</dbReference>
<feature type="coiled-coil region" evidence="13">
    <location>
        <begin position="637"/>
        <end position="668"/>
    </location>
</feature>
<organism evidence="18 19">
    <name type="scientific">Aureobasidium melanogenum</name>
    <name type="common">Aureobasidium pullulans var. melanogenum</name>
    <dbReference type="NCBI Taxonomy" id="46634"/>
    <lineage>
        <taxon>Eukaryota</taxon>
        <taxon>Fungi</taxon>
        <taxon>Dikarya</taxon>
        <taxon>Ascomycota</taxon>
        <taxon>Pezizomycotina</taxon>
        <taxon>Dothideomycetes</taxon>
        <taxon>Dothideomycetidae</taxon>
        <taxon>Dothideales</taxon>
        <taxon>Saccotheciaceae</taxon>
        <taxon>Aureobasidium</taxon>
    </lineage>
</organism>
<evidence type="ECO:0000256" key="12">
    <source>
        <dbReference type="RuleBase" id="RU000492"/>
    </source>
</evidence>
<dbReference type="Pfam" id="PF00270">
    <property type="entry name" value="DEAD"/>
    <property type="match status" value="1"/>
</dbReference>
<evidence type="ECO:0000259" key="17">
    <source>
        <dbReference type="PROSITE" id="PS51195"/>
    </source>
</evidence>
<evidence type="ECO:0000256" key="5">
    <source>
        <dbReference type="ARBA" id="ARBA00022801"/>
    </source>
</evidence>
<dbReference type="AlphaFoldDB" id="A0A9P8EJQ0"/>
<keyword evidence="8" id="KW-0694">RNA-binding</keyword>
<dbReference type="PANTHER" id="PTHR47959:SF1">
    <property type="entry name" value="ATP-DEPENDENT RNA HELICASE DBPA"/>
    <property type="match status" value="1"/>
</dbReference>
<feature type="domain" description="Helicase C-terminal" evidence="16">
    <location>
        <begin position="488"/>
        <end position="635"/>
    </location>
</feature>
<dbReference type="InterPro" id="IPR001650">
    <property type="entry name" value="Helicase_C-like"/>
</dbReference>
<dbReference type="GO" id="GO:0003724">
    <property type="term" value="F:RNA helicase activity"/>
    <property type="evidence" value="ECO:0007669"/>
    <property type="project" value="UniProtKB-EC"/>
</dbReference>
<dbReference type="InterPro" id="IPR014001">
    <property type="entry name" value="Helicase_ATP-bd"/>
</dbReference>
<dbReference type="InterPro" id="IPR050079">
    <property type="entry name" value="DEAD_box_RNA_helicase"/>
</dbReference>
<dbReference type="OrthoDB" id="10259843at2759"/>
<keyword evidence="3" id="KW-0690">Ribosome biogenesis</keyword>
<accession>A0A9P8EJQ0</accession>
<evidence type="ECO:0000256" key="10">
    <source>
        <dbReference type="ARBA" id="ARBA00047984"/>
    </source>
</evidence>
<evidence type="ECO:0000313" key="18">
    <source>
        <dbReference type="EMBL" id="KAG9691379.1"/>
    </source>
</evidence>
<dbReference type="GO" id="GO:0016787">
    <property type="term" value="F:hydrolase activity"/>
    <property type="evidence" value="ECO:0007669"/>
    <property type="project" value="UniProtKB-KW"/>
</dbReference>
<evidence type="ECO:0000256" key="6">
    <source>
        <dbReference type="ARBA" id="ARBA00022806"/>
    </source>
</evidence>
<keyword evidence="7 12" id="KW-0067">ATP-binding</keyword>
<dbReference type="Gene3D" id="3.40.50.300">
    <property type="entry name" value="P-loop containing nucleotide triphosphate hydrolases"/>
    <property type="match status" value="2"/>
</dbReference>
<dbReference type="CDD" id="cd18787">
    <property type="entry name" value="SF2_C_DEAD"/>
    <property type="match status" value="1"/>
</dbReference>
<dbReference type="PROSITE" id="PS51194">
    <property type="entry name" value="HELICASE_CTER"/>
    <property type="match status" value="1"/>
</dbReference>
<proteinExistence type="inferred from homology"/>
<dbReference type="SMART" id="SM00490">
    <property type="entry name" value="HELICc"/>
    <property type="match status" value="1"/>
</dbReference>
<comment type="similarity">
    <text evidence="12">Belongs to the DEAD box helicase family.</text>
</comment>
<dbReference type="PROSITE" id="PS51192">
    <property type="entry name" value="HELICASE_ATP_BIND_1"/>
    <property type="match status" value="1"/>
</dbReference>
<evidence type="ECO:0000256" key="1">
    <source>
        <dbReference type="ARBA" id="ARBA00004123"/>
    </source>
</evidence>
<feature type="compositionally biased region" description="Basic residues" evidence="14">
    <location>
        <begin position="50"/>
        <end position="61"/>
    </location>
</feature>
<evidence type="ECO:0000256" key="11">
    <source>
        <dbReference type="PROSITE-ProRule" id="PRU00552"/>
    </source>
</evidence>
<evidence type="ECO:0000259" key="15">
    <source>
        <dbReference type="PROSITE" id="PS51192"/>
    </source>
</evidence>
<comment type="catalytic activity">
    <reaction evidence="10">
        <text>ATP + H2O = ADP + phosphate + H(+)</text>
        <dbReference type="Rhea" id="RHEA:13065"/>
        <dbReference type="ChEBI" id="CHEBI:15377"/>
        <dbReference type="ChEBI" id="CHEBI:15378"/>
        <dbReference type="ChEBI" id="CHEBI:30616"/>
        <dbReference type="ChEBI" id="CHEBI:43474"/>
        <dbReference type="ChEBI" id="CHEBI:456216"/>
        <dbReference type="EC" id="3.6.4.13"/>
    </reaction>
</comment>
<feature type="compositionally biased region" description="Basic and acidic residues" evidence="14">
    <location>
        <begin position="750"/>
        <end position="766"/>
    </location>
</feature>
<evidence type="ECO:0000256" key="2">
    <source>
        <dbReference type="ARBA" id="ARBA00012552"/>
    </source>
</evidence>
<keyword evidence="13" id="KW-0175">Coiled coil</keyword>
<dbReference type="CDD" id="cd17947">
    <property type="entry name" value="DEADc_DDX27"/>
    <property type="match status" value="1"/>
</dbReference>
<dbReference type="EMBL" id="JAHFXF010000271">
    <property type="protein sequence ID" value="KAG9691379.1"/>
    <property type="molecule type" value="Genomic_DNA"/>
</dbReference>
<dbReference type="InterPro" id="IPR011545">
    <property type="entry name" value="DEAD/DEAH_box_helicase_dom"/>
</dbReference>
<evidence type="ECO:0000256" key="9">
    <source>
        <dbReference type="ARBA" id="ARBA00023242"/>
    </source>
</evidence>
<feature type="domain" description="Helicase ATP-binding" evidence="15">
    <location>
        <begin position="287"/>
        <end position="461"/>
    </location>
</feature>
<dbReference type="Proteomes" id="UP000779574">
    <property type="component" value="Unassembled WGS sequence"/>
</dbReference>
<keyword evidence="4 12" id="KW-0547">Nucleotide-binding</keyword>
<evidence type="ECO:0000259" key="16">
    <source>
        <dbReference type="PROSITE" id="PS51194"/>
    </source>
</evidence>
<feature type="compositionally biased region" description="Basic and acidic residues" evidence="14">
    <location>
        <begin position="205"/>
        <end position="214"/>
    </location>
</feature>
<name>A0A9P8EJQ0_AURME</name>
<dbReference type="GO" id="GO:0003723">
    <property type="term" value="F:RNA binding"/>
    <property type="evidence" value="ECO:0007669"/>
    <property type="project" value="UniProtKB-KW"/>
</dbReference>
<feature type="compositionally biased region" description="Acidic residues" evidence="14">
    <location>
        <begin position="66"/>
        <end position="84"/>
    </location>
</feature>